<comment type="caution">
    <text evidence="2">The sequence shown here is derived from an EMBL/GenBank/DDBJ whole genome shotgun (WGS) entry which is preliminary data.</text>
</comment>
<name>A0A7J6VT41_THATH</name>
<dbReference type="EMBL" id="JABWDY010027430">
    <property type="protein sequence ID" value="KAF5187897.1"/>
    <property type="molecule type" value="Genomic_DNA"/>
</dbReference>
<evidence type="ECO:0000313" key="2">
    <source>
        <dbReference type="EMBL" id="KAF5187897.1"/>
    </source>
</evidence>
<feature type="region of interest" description="Disordered" evidence="1">
    <location>
        <begin position="135"/>
        <end position="187"/>
    </location>
</feature>
<evidence type="ECO:0000256" key="1">
    <source>
        <dbReference type="SAM" id="MobiDB-lite"/>
    </source>
</evidence>
<organism evidence="2 3">
    <name type="scientific">Thalictrum thalictroides</name>
    <name type="common">Rue-anemone</name>
    <name type="synonym">Anemone thalictroides</name>
    <dbReference type="NCBI Taxonomy" id="46969"/>
    <lineage>
        <taxon>Eukaryota</taxon>
        <taxon>Viridiplantae</taxon>
        <taxon>Streptophyta</taxon>
        <taxon>Embryophyta</taxon>
        <taxon>Tracheophyta</taxon>
        <taxon>Spermatophyta</taxon>
        <taxon>Magnoliopsida</taxon>
        <taxon>Ranunculales</taxon>
        <taxon>Ranunculaceae</taxon>
        <taxon>Thalictroideae</taxon>
        <taxon>Thalictrum</taxon>
    </lineage>
</organism>
<evidence type="ECO:0000313" key="3">
    <source>
        <dbReference type="Proteomes" id="UP000554482"/>
    </source>
</evidence>
<reference evidence="2 3" key="1">
    <citation type="submission" date="2020-06" db="EMBL/GenBank/DDBJ databases">
        <title>Transcriptomic and genomic resources for Thalictrum thalictroides and T. hernandezii: Facilitating candidate gene discovery in an emerging model plant lineage.</title>
        <authorList>
            <person name="Arias T."/>
            <person name="Riano-Pachon D.M."/>
            <person name="Di Stilio V.S."/>
        </authorList>
    </citation>
    <scope>NUCLEOTIDE SEQUENCE [LARGE SCALE GENOMIC DNA]</scope>
    <source>
        <strain evidence="3">cv. WT478/WT964</strain>
        <tissue evidence="2">Leaves</tissue>
    </source>
</reference>
<sequence length="368" mass="41770">MINLEWRWVREKCDKVFESCYLQLTGGGNALLFLNKEEEVSKLLSMPHLSSWNGVYMFSKWAPQMGSLSVRPGEKCDVTIAFGGIPYHLRVKTYFLIWVEVVEEKLESLAKRLPTRAKATGESVKGERPVVTLWEEDARDPWKEGGERSQASTCPPGNRGGDDSPSVEVNQRPKEIEGSNINHGTFKEKDLEVSKPFFKPVSSPKQRGRSRGKEHYRNIPISLNKHVWRNFNERRWSKENSRDSSLVRAHKLFLQGGDVNPIEVEGNQTQVASQVRETINSSEPAIQEDGASSKVEGTQENKVVDRERLGTIANSLYNCKTTDDYSNWIRWIVIPAAGELGVTYSKSIESQVKLYEIYAVRDAFISML</sequence>
<gene>
    <name evidence="2" type="ORF">FRX31_022518</name>
</gene>
<dbReference type="OrthoDB" id="2010649at2759"/>
<dbReference type="Proteomes" id="UP000554482">
    <property type="component" value="Unassembled WGS sequence"/>
</dbReference>
<keyword evidence="3" id="KW-1185">Reference proteome</keyword>
<accession>A0A7J6VT41</accession>
<proteinExistence type="predicted"/>
<protein>
    <recommendedName>
        <fullName evidence="4">DUF4283 domain-containing protein</fullName>
    </recommendedName>
</protein>
<evidence type="ECO:0008006" key="4">
    <source>
        <dbReference type="Google" id="ProtNLM"/>
    </source>
</evidence>
<dbReference type="AlphaFoldDB" id="A0A7J6VT41"/>